<proteinExistence type="predicted"/>
<keyword evidence="2" id="KW-1185">Reference proteome</keyword>
<dbReference type="Proteomes" id="UP000019763">
    <property type="component" value="Unassembled WGS sequence"/>
</dbReference>
<reference evidence="1" key="1">
    <citation type="submission" date="2013-12" db="EMBL/GenBank/DDBJ databases">
        <authorList>
            <person name="Omoto C.K."/>
            <person name="Sibley D."/>
            <person name="Venepally P."/>
            <person name="Hadjithomas M."/>
            <person name="Karamycheva S."/>
            <person name="Brunk B."/>
            <person name="Roos D."/>
            <person name="Caler E."/>
            <person name="Lorenzi H."/>
        </authorList>
    </citation>
    <scope>NUCLEOTIDE SEQUENCE</scope>
</reference>
<accession>A0A023BD21</accession>
<dbReference type="VEuPathDB" id="CryptoDB:GNI_007720"/>
<gene>
    <name evidence="1" type="ORF">GNI_007720</name>
</gene>
<evidence type="ECO:0000313" key="1">
    <source>
        <dbReference type="EMBL" id="EZG87222.1"/>
    </source>
</evidence>
<organism evidence="1 2">
    <name type="scientific">Gregarina niphandrodes</name>
    <name type="common">Septate eugregarine</name>
    <dbReference type="NCBI Taxonomy" id="110365"/>
    <lineage>
        <taxon>Eukaryota</taxon>
        <taxon>Sar</taxon>
        <taxon>Alveolata</taxon>
        <taxon>Apicomplexa</taxon>
        <taxon>Conoidasida</taxon>
        <taxon>Gregarinasina</taxon>
        <taxon>Eugregarinorida</taxon>
        <taxon>Gregarinidae</taxon>
        <taxon>Gregarina</taxon>
    </lineage>
</organism>
<dbReference type="RefSeq" id="XP_011128685.1">
    <property type="nucleotide sequence ID" value="XM_011130383.1"/>
</dbReference>
<dbReference type="GeneID" id="22910548"/>
<protein>
    <submittedName>
        <fullName evidence="1">Uncharacterized protein</fullName>
    </submittedName>
</protein>
<dbReference type="AlphaFoldDB" id="A0A023BD21"/>
<name>A0A023BD21_GRENI</name>
<comment type="caution">
    <text evidence="1">The sequence shown here is derived from an EMBL/GenBank/DDBJ whole genome shotgun (WGS) entry which is preliminary data.</text>
</comment>
<sequence length="137" mass="15872">MDVSDPKVASDLREGTDLKVASDLREVLLPPGQEIILFESIHEILARSLCLPFESYYVCRELLQLPKQSMRRFREQIKRMKDEAVMLLRRMGKPTQYSYYRNRAMYNEGWVWAEGSRSRTSAAVVAVGLISAFLRNL</sequence>
<dbReference type="EMBL" id="AFNH02000058">
    <property type="protein sequence ID" value="EZG87222.1"/>
    <property type="molecule type" value="Genomic_DNA"/>
</dbReference>
<evidence type="ECO:0000313" key="2">
    <source>
        <dbReference type="Proteomes" id="UP000019763"/>
    </source>
</evidence>